<evidence type="ECO:0000313" key="2">
    <source>
        <dbReference type="Proteomes" id="UP000789739"/>
    </source>
</evidence>
<dbReference type="EMBL" id="CAJVPI010000898">
    <property type="protein sequence ID" value="CAG8580927.1"/>
    <property type="molecule type" value="Genomic_DNA"/>
</dbReference>
<gene>
    <name evidence="1" type="ORF">PBRASI_LOCUS6615</name>
</gene>
<comment type="caution">
    <text evidence="1">The sequence shown here is derived from an EMBL/GenBank/DDBJ whole genome shotgun (WGS) entry which is preliminary data.</text>
</comment>
<evidence type="ECO:0000313" key="1">
    <source>
        <dbReference type="EMBL" id="CAG8580927.1"/>
    </source>
</evidence>
<sequence length="129" mass="14421">MNYVTKLVTSIVYISPSPLFQPTTNFYFARAAPGYTGLFAVCPPISREEVNGWPPLREQREDIIIYSVAPVARNVCWRHEKRPSCPPAVVMEHGFGIKDIPTCWFTSNVNPKRGRGGGVAYSTPPHSRV</sequence>
<dbReference type="AlphaFoldDB" id="A0A9N9G4H4"/>
<name>A0A9N9G4H4_9GLOM</name>
<dbReference type="Proteomes" id="UP000789739">
    <property type="component" value="Unassembled WGS sequence"/>
</dbReference>
<organism evidence="1 2">
    <name type="scientific">Paraglomus brasilianum</name>
    <dbReference type="NCBI Taxonomy" id="144538"/>
    <lineage>
        <taxon>Eukaryota</taxon>
        <taxon>Fungi</taxon>
        <taxon>Fungi incertae sedis</taxon>
        <taxon>Mucoromycota</taxon>
        <taxon>Glomeromycotina</taxon>
        <taxon>Glomeromycetes</taxon>
        <taxon>Paraglomerales</taxon>
        <taxon>Paraglomeraceae</taxon>
        <taxon>Paraglomus</taxon>
    </lineage>
</organism>
<keyword evidence="2" id="KW-1185">Reference proteome</keyword>
<reference evidence="1" key="1">
    <citation type="submission" date="2021-06" db="EMBL/GenBank/DDBJ databases">
        <authorList>
            <person name="Kallberg Y."/>
            <person name="Tangrot J."/>
            <person name="Rosling A."/>
        </authorList>
    </citation>
    <scope>NUCLEOTIDE SEQUENCE</scope>
    <source>
        <strain evidence="1">BR232B</strain>
    </source>
</reference>
<proteinExistence type="predicted"/>
<protein>
    <submittedName>
        <fullName evidence="1">11115_t:CDS:1</fullName>
    </submittedName>
</protein>
<accession>A0A9N9G4H4</accession>